<evidence type="ECO:0000256" key="1">
    <source>
        <dbReference type="SAM" id="MobiDB-lite"/>
    </source>
</evidence>
<reference evidence="2 3" key="1">
    <citation type="submission" date="2020-10" db="EMBL/GenBank/DDBJ databases">
        <title>Plant Genome Project.</title>
        <authorList>
            <person name="Zhang R.-G."/>
        </authorList>
    </citation>
    <scope>NUCLEOTIDE SEQUENCE [LARGE SCALE GENOMIC DNA]</scope>
    <source>
        <strain evidence="2">FAFU-HL-1</strain>
        <tissue evidence="2">Leaf</tissue>
    </source>
</reference>
<feature type="compositionally biased region" description="Basic and acidic residues" evidence="1">
    <location>
        <begin position="67"/>
        <end position="79"/>
    </location>
</feature>
<feature type="region of interest" description="Disordered" evidence="1">
    <location>
        <begin position="16"/>
        <end position="51"/>
    </location>
</feature>
<protein>
    <submittedName>
        <fullName evidence="2">Uncharacterized protein</fullName>
    </submittedName>
</protein>
<comment type="caution">
    <text evidence="2">The sequence shown here is derived from an EMBL/GenBank/DDBJ whole genome shotgun (WGS) entry which is preliminary data.</text>
</comment>
<feature type="compositionally biased region" description="Basic and acidic residues" evidence="1">
    <location>
        <begin position="26"/>
        <end position="38"/>
    </location>
</feature>
<feature type="compositionally biased region" description="Polar residues" evidence="1">
    <location>
        <begin position="41"/>
        <end position="51"/>
    </location>
</feature>
<feature type="compositionally biased region" description="Basic and acidic residues" evidence="1">
    <location>
        <begin position="128"/>
        <end position="138"/>
    </location>
</feature>
<feature type="compositionally biased region" description="Polar residues" evidence="1">
    <location>
        <begin position="97"/>
        <end position="109"/>
    </location>
</feature>
<dbReference type="EMBL" id="JADGMS010000009">
    <property type="protein sequence ID" value="KAF9675398.1"/>
    <property type="molecule type" value="Genomic_DNA"/>
</dbReference>
<feature type="compositionally biased region" description="Basic residues" evidence="1">
    <location>
        <begin position="80"/>
        <end position="89"/>
    </location>
</feature>
<proteinExistence type="predicted"/>
<gene>
    <name evidence="2" type="ORF">SADUNF_Sadunf09G0028200</name>
</gene>
<name>A0A835MZK8_9ROSI</name>
<feature type="region of interest" description="Disordered" evidence="1">
    <location>
        <begin position="64"/>
        <end position="138"/>
    </location>
</feature>
<organism evidence="2 3">
    <name type="scientific">Salix dunnii</name>
    <dbReference type="NCBI Taxonomy" id="1413687"/>
    <lineage>
        <taxon>Eukaryota</taxon>
        <taxon>Viridiplantae</taxon>
        <taxon>Streptophyta</taxon>
        <taxon>Embryophyta</taxon>
        <taxon>Tracheophyta</taxon>
        <taxon>Spermatophyta</taxon>
        <taxon>Magnoliopsida</taxon>
        <taxon>eudicotyledons</taxon>
        <taxon>Gunneridae</taxon>
        <taxon>Pentapetalae</taxon>
        <taxon>rosids</taxon>
        <taxon>fabids</taxon>
        <taxon>Malpighiales</taxon>
        <taxon>Salicaceae</taxon>
        <taxon>Saliceae</taxon>
        <taxon>Salix</taxon>
    </lineage>
</organism>
<dbReference type="Proteomes" id="UP000657918">
    <property type="component" value="Unassembled WGS sequence"/>
</dbReference>
<evidence type="ECO:0000313" key="2">
    <source>
        <dbReference type="EMBL" id="KAF9675398.1"/>
    </source>
</evidence>
<evidence type="ECO:0000313" key="3">
    <source>
        <dbReference type="Proteomes" id="UP000657918"/>
    </source>
</evidence>
<keyword evidence="3" id="KW-1185">Reference proteome</keyword>
<sequence length="138" mass="14271">MTELGILNHGVSSGKVNLRIGSCNHSSEKNGSRKEIDLKQGVSTPYDSGSAMRSITSWCAVCIPGRKQKETKTEEPEKSSRKKSSRKRSSGPDEGSSHQGTIPAASTDTGGAAVVVMSATQMSAMEGSSHEGGDGGGS</sequence>
<dbReference type="AlphaFoldDB" id="A0A835MZK8"/>
<accession>A0A835MZK8</accession>
<dbReference type="OrthoDB" id="10495327at2759"/>